<protein>
    <submittedName>
        <fullName evidence="1">Uncharacterized protein</fullName>
    </submittedName>
</protein>
<reference evidence="1 2" key="1">
    <citation type="submission" date="2017-10" db="EMBL/GenBank/DDBJ databases">
        <title>Comparative genomics between pathogenic Norcardia.</title>
        <authorList>
            <person name="Zeng L."/>
        </authorList>
    </citation>
    <scope>NUCLEOTIDE SEQUENCE [LARGE SCALE GENOMIC DNA]</scope>
    <source>
        <strain evidence="1 2">NC_YFY_NT001</strain>
    </source>
</reference>
<dbReference type="Proteomes" id="UP000221961">
    <property type="component" value="Chromosome"/>
</dbReference>
<organism evidence="1 2">
    <name type="scientific">Nocardia terpenica</name>
    <dbReference type="NCBI Taxonomy" id="455432"/>
    <lineage>
        <taxon>Bacteria</taxon>
        <taxon>Bacillati</taxon>
        <taxon>Actinomycetota</taxon>
        <taxon>Actinomycetes</taxon>
        <taxon>Mycobacteriales</taxon>
        <taxon>Nocardiaceae</taxon>
        <taxon>Nocardia</taxon>
    </lineage>
</organism>
<evidence type="ECO:0000313" key="2">
    <source>
        <dbReference type="Proteomes" id="UP000221961"/>
    </source>
</evidence>
<sequence length="114" mass="11841">MARVDGAAELLGPLGIGVRALDDDQARTILTSCTTPANLMPYGTETAGLDEIITTGNSEYSGTTLDATASDIGSDTDDAAARTGTRRGRGRCGRRIRRARTVAELAPESLTIGT</sequence>
<gene>
    <name evidence="1" type="ORF">CRH09_30760</name>
</gene>
<proteinExistence type="predicted"/>
<name>A0A291RRD8_9NOCA</name>
<dbReference type="KEGG" id="ntp:CRH09_30760"/>
<dbReference type="GeneID" id="88361665"/>
<dbReference type="EMBL" id="CP023778">
    <property type="protein sequence ID" value="ATL69905.1"/>
    <property type="molecule type" value="Genomic_DNA"/>
</dbReference>
<dbReference type="AlphaFoldDB" id="A0A291RRD8"/>
<dbReference type="RefSeq" id="WP_098696910.1">
    <property type="nucleotide sequence ID" value="NZ_CP023778.1"/>
</dbReference>
<evidence type="ECO:0000313" key="1">
    <source>
        <dbReference type="EMBL" id="ATL69905.1"/>
    </source>
</evidence>
<accession>A0A291RRD8</accession>